<dbReference type="SMART" id="SM00240">
    <property type="entry name" value="FHA"/>
    <property type="match status" value="1"/>
</dbReference>
<keyword evidence="3" id="KW-1185">Reference proteome</keyword>
<dbReference type="Gene3D" id="2.60.200.20">
    <property type="match status" value="1"/>
</dbReference>
<dbReference type="RefSeq" id="XP_018227480.1">
    <property type="nucleotide sequence ID" value="XM_018368631.1"/>
</dbReference>
<feature type="domain" description="FHA" evidence="1">
    <location>
        <begin position="76"/>
        <end position="125"/>
    </location>
</feature>
<dbReference type="InterPro" id="IPR008984">
    <property type="entry name" value="SMAD_FHA_dom_sf"/>
</dbReference>
<reference evidence="3" key="1">
    <citation type="journal article" date="2016" name="Nat. Commun.">
        <title>Genome analysis of three Pneumocystis species reveals adaptation mechanisms to life exclusively in mammalian hosts.</title>
        <authorList>
            <person name="Ma L."/>
            <person name="Chen Z."/>
            <person name="Huang D.W."/>
            <person name="Kutty G."/>
            <person name="Ishihara M."/>
            <person name="Wang H."/>
            <person name="Abouelleil A."/>
            <person name="Bishop L."/>
            <person name="Davey E."/>
            <person name="Deng R."/>
            <person name="Deng X."/>
            <person name="Fan L."/>
            <person name="Fantoni G."/>
            <person name="Fitzgerald M."/>
            <person name="Gogineni E."/>
            <person name="Goldberg J.M."/>
            <person name="Handley G."/>
            <person name="Hu X."/>
            <person name="Huber C."/>
            <person name="Jiao X."/>
            <person name="Jones K."/>
            <person name="Levin J.Z."/>
            <person name="Liu Y."/>
            <person name="Macdonald P."/>
            <person name="Melnikov A."/>
            <person name="Raley C."/>
            <person name="Sassi M."/>
            <person name="Sherman B.T."/>
            <person name="Song X."/>
            <person name="Sykes S."/>
            <person name="Tran B."/>
            <person name="Walsh L."/>
            <person name="Xia Y."/>
            <person name="Yang J."/>
            <person name="Young S."/>
            <person name="Zeng Q."/>
            <person name="Zheng X."/>
            <person name="Stephens R."/>
            <person name="Nusbaum C."/>
            <person name="Birren B.W."/>
            <person name="Azadi P."/>
            <person name="Lempicki R.A."/>
            <person name="Cuomo C.A."/>
            <person name="Kovacs J.A."/>
        </authorList>
    </citation>
    <scope>NUCLEOTIDE SEQUENCE [LARGE SCALE GENOMIC DNA]</scope>
    <source>
        <strain evidence="3">B80</strain>
    </source>
</reference>
<dbReference type="CDD" id="cd22699">
    <property type="entry name" value="FHA_PLM2-like"/>
    <property type="match status" value="1"/>
</dbReference>
<evidence type="ECO:0000313" key="2">
    <source>
        <dbReference type="EMBL" id="KTW31364.1"/>
    </source>
</evidence>
<dbReference type="GeneID" id="28934833"/>
<name>A0A0W4ZSM0_PNEC8</name>
<dbReference type="EMBL" id="LFVZ01000001">
    <property type="protein sequence ID" value="KTW31364.1"/>
    <property type="molecule type" value="Genomic_DNA"/>
</dbReference>
<dbReference type="InterPro" id="IPR000253">
    <property type="entry name" value="FHA_dom"/>
</dbReference>
<proteinExistence type="predicted"/>
<accession>A0A0W4ZSM0</accession>
<protein>
    <recommendedName>
        <fullName evidence="1">FHA domain-containing protein</fullName>
    </recommendedName>
</protein>
<dbReference type="PROSITE" id="PS50006">
    <property type="entry name" value="FHA_DOMAIN"/>
    <property type="match status" value="1"/>
</dbReference>
<sequence length="422" mass="48410">MVIEASDREISENFTKKKTLNLLSSPLYYLQNSDEKNPYLTPDLSSCADLCSLSPQYTYDSFDSFPFLRLDESKAVYIGRSSQSCNLSISKKNRFISRIHAKLEYHSENKAVYITCLGWNGMLLHIQMGLEPRKIKKGETSVVEWEPDIGSIIVEIAGSCSRILWPISLELSIDNETSIDRIDSLYTNNENVPPFSQKIYRNLGFYKNKPERSPLKELTYQDFENTRITDLPMFFNFSNFSRPASLNNSDTYVNHGSDNPYSTFLSTDKAKIDTNNSLSLDIENFGSDFNSTDSNLLDSVLTTLAFSPLSAVPLSTLTCLFPSTFLKEDVEEWLRNAGQFIAEIKREGKDASGKPLENQWYYVPEKDDNEERKANLLPFIKPIRQSRKIHKQYYWKKPRLPSSNNIAALTFVKKKRKISRLT</sequence>
<dbReference type="Pfam" id="PF00498">
    <property type="entry name" value="FHA"/>
    <property type="match status" value="1"/>
</dbReference>
<dbReference type="Proteomes" id="UP000054454">
    <property type="component" value="Unassembled WGS sequence"/>
</dbReference>
<dbReference type="SUPFAM" id="SSF49879">
    <property type="entry name" value="SMAD/FHA domain"/>
    <property type="match status" value="1"/>
</dbReference>
<dbReference type="OrthoDB" id="5348546at2759"/>
<dbReference type="AlphaFoldDB" id="A0A0W4ZSM0"/>
<gene>
    <name evidence="2" type="ORF">T552_00009</name>
</gene>
<evidence type="ECO:0000259" key="1">
    <source>
        <dbReference type="PROSITE" id="PS50006"/>
    </source>
</evidence>
<evidence type="ECO:0000313" key="3">
    <source>
        <dbReference type="Proteomes" id="UP000054454"/>
    </source>
</evidence>
<dbReference type="VEuPathDB" id="FungiDB:T552_00009"/>
<comment type="caution">
    <text evidence="2">The sequence shown here is derived from an EMBL/GenBank/DDBJ whole genome shotgun (WGS) entry which is preliminary data.</text>
</comment>
<organism evidence="2 3">
    <name type="scientific">Pneumocystis carinii (strain B80)</name>
    <name type="common">Rat pneumocystis pneumonia agent</name>
    <name type="synonym">Pneumocystis carinii f. sp. carinii</name>
    <dbReference type="NCBI Taxonomy" id="1408658"/>
    <lineage>
        <taxon>Eukaryota</taxon>
        <taxon>Fungi</taxon>
        <taxon>Dikarya</taxon>
        <taxon>Ascomycota</taxon>
        <taxon>Taphrinomycotina</taxon>
        <taxon>Pneumocystomycetes</taxon>
        <taxon>Pneumocystaceae</taxon>
        <taxon>Pneumocystis</taxon>
    </lineage>
</organism>